<evidence type="ECO:0000256" key="4">
    <source>
        <dbReference type="ARBA" id="ARBA00023015"/>
    </source>
</evidence>
<evidence type="ECO:0000256" key="7">
    <source>
        <dbReference type="ARBA" id="ARBA00024867"/>
    </source>
</evidence>
<keyword evidence="2 8" id="KW-0597">Phosphoprotein</keyword>
<dbReference type="Pfam" id="PF00486">
    <property type="entry name" value="Trans_reg_C"/>
    <property type="match status" value="1"/>
</dbReference>
<evidence type="ECO:0000313" key="12">
    <source>
        <dbReference type="EMBL" id="MCQ4769614.1"/>
    </source>
</evidence>
<evidence type="ECO:0000259" key="11">
    <source>
        <dbReference type="PROSITE" id="PS51755"/>
    </source>
</evidence>
<feature type="modified residue" description="4-aspartylphosphate" evidence="8">
    <location>
        <position position="53"/>
    </location>
</feature>
<dbReference type="PROSITE" id="PS51755">
    <property type="entry name" value="OMPR_PHOB"/>
    <property type="match status" value="1"/>
</dbReference>
<evidence type="ECO:0000256" key="1">
    <source>
        <dbReference type="ARBA" id="ARBA00018672"/>
    </source>
</evidence>
<keyword evidence="6" id="KW-0804">Transcription</keyword>
<evidence type="ECO:0000259" key="10">
    <source>
        <dbReference type="PROSITE" id="PS50110"/>
    </source>
</evidence>
<dbReference type="AlphaFoldDB" id="A0AAW5JP07"/>
<dbReference type="CDD" id="cd00383">
    <property type="entry name" value="trans_reg_C"/>
    <property type="match status" value="1"/>
</dbReference>
<feature type="domain" description="Response regulatory" evidence="10">
    <location>
        <begin position="4"/>
        <end position="118"/>
    </location>
</feature>
<protein>
    <recommendedName>
        <fullName evidence="1">Stage 0 sporulation protein A homolog</fullName>
    </recommendedName>
</protein>
<evidence type="ECO:0000256" key="9">
    <source>
        <dbReference type="PROSITE-ProRule" id="PRU01091"/>
    </source>
</evidence>
<comment type="function">
    <text evidence="7">May play the central regulatory role in sporulation. It may be an element of the effector pathway responsible for the activation of sporulation genes in response to nutritional stress. Spo0A may act in concert with spo0H (a sigma factor) to control the expression of some genes that are critical to the sporulation process.</text>
</comment>
<dbReference type="GO" id="GO:0006355">
    <property type="term" value="P:regulation of DNA-templated transcription"/>
    <property type="evidence" value="ECO:0007669"/>
    <property type="project" value="InterPro"/>
</dbReference>
<accession>A0AAW5JP07</accession>
<dbReference type="InterPro" id="IPR001789">
    <property type="entry name" value="Sig_transdc_resp-reg_receiver"/>
</dbReference>
<keyword evidence="3" id="KW-0902">Two-component regulatory system</keyword>
<evidence type="ECO:0000256" key="2">
    <source>
        <dbReference type="ARBA" id="ARBA00022553"/>
    </source>
</evidence>
<feature type="DNA-binding region" description="OmpR/PhoB-type" evidence="9">
    <location>
        <begin position="129"/>
        <end position="227"/>
    </location>
</feature>
<dbReference type="GO" id="GO:0032993">
    <property type="term" value="C:protein-DNA complex"/>
    <property type="evidence" value="ECO:0007669"/>
    <property type="project" value="TreeGrafter"/>
</dbReference>
<dbReference type="EMBL" id="JANFYS010000005">
    <property type="protein sequence ID" value="MCQ4769614.1"/>
    <property type="molecule type" value="Genomic_DNA"/>
</dbReference>
<dbReference type="SUPFAM" id="SSF52172">
    <property type="entry name" value="CheY-like"/>
    <property type="match status" value="1"/>
</dbReference>
<evidence type="ECO:0000256" key="3">
    <source>
        <dbReference type="ARBA" id="ARBA00023012"/>
    </source>
</evidence>
<dbReference type="GO" id="GO:0000156">
    <property type="term" value="F:phosphorelay response regulator activity"/>
    <property type="evidence" value="ECO:0007669"/>
    <property type="project" value="TreeGrafter"/>
</dbReference>
<dbReference type="Pfam" id="PF00072">
    <property type="entry name" value="Response_reg"/>
    <property type="match status" value="1"/>
</dbReference>
<dbReference type="Gene3D" id="1.10.10.10">
    <property type="entry name" value="Winged helix-like DNA-binding domain superfamily/Winged helix DNA-binding domain"/>
    <property type="match status" value="1"/>
</dbReference>
<keyword evidence="5 9" id="KW-0238">DNA-binding</keyword>
<sequence length="227" mass="25673">MPDIVLIADDDQAVLTMLYKVVRSNGIEADTAASGEEALALLEQKPYDLLLLDVNMHGMDGFQVVQAIRRRGLKLPIIIVSGRKEDYDTLYGLDIGADDYVTKPFNPVTLGAKVKALIRRSRNHLPGVDSVIAAGPFQYNTSTLRFYKNGREILLSSKENAMMKLFIDNVNRIFSKDMLYDLIWGEAIIDENAIMVYVNRLRQKIEEDPSNPRYIQTVRGLGYRFVV</sequence>
<proteinExistence type="predicted"/>
<dbReference type="InterPro" id="IPR001867">
    <property type="entry name" value="OmpR/PhoB-type_DNA-bd"/>
</dbReference>
<gene>
    <name evidence="12" type="ORF">NE579_03905</name>
</gene>
<dbReference type="PANTHER" id="PTHR48111">
    <property type="entry name" value="REGULATOR OF RPOS"/>
    <property type="match status" value="1"/>
</dbReference>
<dbReference type="GO" id="GO:0000976">
    <property type="term" value="F:transcription cis-regulatory region binding"/>
    <property type="evidence" value="ECO:0007669"/>
    <property type="project" value="TreeGrafter"/>
</dbReference>
<dbReference type="SMART" id="SM00862">
    <property type="entry name" value="Trans_reg_C"/>
    <property type="match status" value="1"/>
</dbReference>
<dbReference type="GO" id="GO:0005829">
    <property type="term" value="C:cytosol"/>
    <property type="evidence" value="ECO:0007669"/>
    <property type="project" value="TreeGrafter"/>
</dbReference>
<comment type="caution">
    <text evidence="12">The sequence shown here is derived from an EMBL/GenBank/DDBJ whole genome shotgun (WGS) entry which is preliminary data.</text>
</comment>
<dbReference type="InterPro" id="IPR039420">
    <property type="entry name" value="WalR-like"/>
</dbReference>
<reference evidence="12" key="1">
    <citation type="submission" date="2022-06" db="EMBL/GenBank/DDBJ databases">
        <title>Isolation of gut microbiota from human fecal samples.</title>
        <authorList>
            <person name="Pamer E.G."/>
            <person name="Barat B."/>
            <person name="Waligurski E."/>
            <person name="Medina S."/>
            <person name="Paddock L."/>
            <person name="Mostad J."/>
        </authorList>
    </citation>
    <scope>NUCLEOTIDE SEQUENCE</scope>
    <source>
        <strain evidence="12">DFI.9.91</strain>
    </source>
</reference>
<dbReference type="Gene3D" id="6.10.250.690">
    <property type="match status" value="1"/>
</dbReference>
<dbReference type="InterPro" id="IPR036388">
    <property type="entry name" value="WH-like_DNA-bd_sf"/>
</dbReference>
<evidence type="ECO:0000256" key="8">
    <source>
        <dbReference type="PROSITE-ProRule" id="PRU00169"/>
    </source>
</evidence>
<dbReference type="SMART" id="SM00448">
    <property type="entry name" value="REC"/>
    <property type="match status" value="1"/>
</dbReference>
<evidence type="ECO:0000313" key="13">
    <source>
        <dbReference type="Proteomes" id="UP001204562"/>
    </source>
</evidence>
<dbReference type="InterPro" id="IPR011006">
    <property type="entry name" value="CheY-like_superfamily"/>
</dbReference>
<dbReference type="Gene3D" id="3.40.50.2300">
    <property type="match status" value="1"/>
</dbReference>
<feature type="domain" description="OmpR/PhoB-type" evidence="11">
    <location>
        <begin position="129"/>
        <end position="227"/>
    </location>
</feature>
<name>A0AAW5JP07_9FIRM</name>
<evidence type="ECO:0000256" key="6">
    <source>
        <dbReference type="ARBA" id="ARBA00023163"/>
    </source>
</evidence>
<dbReference type="PROSITE" id="PS50110">
    <property type="entry name" value="RESPONSE_REGULATORY"/>
    <property type="match status" value="1"/>
</dbReference>
<dbReference type="RefSeq" id="WP_256303344.1">
    <property type="nucleotide sequence ID" value="NZ_JANFYS010000005.1"/>
</dbReference>
<dbReference type="Proteomes" id="UP001204562">
    <property type="component" value="Unassembled WGS sequence"/>
</dbReference>
<organism evidence="12 13">
    <name type="scientific">Intestinimonas massiliensis</name>
    <name type="common">ex Afouda et al. 2020</name>
    <dbReference type="NCBI Taxonomy" id="1673721"/>
    <lineage>
        <taxon>Bacteria</taxon>
        <taxon>Bacillati</taxon>
        <taxon>Bacillota</taxon>
        <taxon>Clostridia</taxon>
        <taxon>Eubacteriales</taxon>
        <taxon>Intestinimonas</taxon>
    </lineage>
</organism>
<keyword evidence="4" id="KW-0805">Transcription regulation</keyword>
<dbReference type="CDD" id="cd17574">
    <property type="entry name" value="REC_OmpR"/>
    <property type="match status" value="1"/>
</dbReference>
<evidence type="ECO:0000256" key="5">
    <source>
        <dbReference type="ARBA" id="ARBA00023125"/>
    </source>
</evidence>
<dbReference type="PANTHER" id="PTHR48111:SF1">
    <property type="entry name" value="TWO-COMPONENT RESPONSE REGULATOR ORR33"/>
    <property type="match status" value="1"/>
</dbReference>